<accession>A0A1D7QN93</accession>
<evidence type="ECO:0000313" key="2">
    <source>
        <dbReference type="EMBL" id="AOM80127.1"/>
    </source>
</evidence>
<dbReference type="Proteomes" id="UP000094313">
    <property type="component" value="Chromosome"/>
</dbReference>
<reference evidence="2 3" key="1">
    <citation type="submission" date="2016-08" db="EMBL/GenBank/DDBJ databases">
        <authorList>
            <person name="Seilhamer J.J."/>
        </authorList>
    </citation>
    <scope>NUCLEOTIDE SEQUENCE [LARGE SCALE GENOMIC DNA]</scope>
    <source>
        <strain evidence="2 3">DX4</strain>
    </source>
</reference>
<gene>
    <name evidence="2" type="ORF">BFS30_24980</name>
</gene>
<proteinExistence type="predicted"/>
<dbReference type="AlphaFoldDB" id="A0A1D7QN93"/>
<evidence type="ECO:0000313" key="3">
    <source>
        <dbReference type="Proteomes" id="UP000094313"/>
    </source>
</evidence>
<keyword evidence="1" id="KW-0732">Signal</keyword>
<organism evidence="2 3">
    <name type="scientific">Pedobacter steynii</name>
    <dbReference type="NCBI Taxonomy" id="430522"/>
    <lineage>
        <taxon>Bacteria</taxon>
        <taxon>Pseudomonadati</taxon>
        <taxon>Bacteroidota</taxon>
        <taxon>Sphingobacteriia</taxon>
        <taxon>Sphingobacteriales</taxon>
        <taxon>Sphingobacteriaceae</taxon>
        <taxon>Pedobacter</taxon>
    </lineage>
</organism>
<keyword evidence="3" id="KW-1185">Reference proteome</keyword>
<name>A0A1D7QN93_9SPHI</name>
<sequence>MNFRKSVRFGALSVLFLLWCSLALAQPLSVTEVNQIAQSLQDQQLLSQKGKDELIRFSEKKPLQVYKNISEKNYGDDLPGRNIFPPAHFDTLLNKIKDFEKGYELKEQRYLAGNFPNRSDLFNFIHAAAAYYRDEQSGSEATKKLAEGFGEYFGPAIKPLLSDSTVEFKVSAFEDTEVQQEERVKQAKPYLIWLDLFKKTGLLDAQDMRMEHYYGNNIISSVSHRKMMDDIGKLIIYHDKFPYYKQQQLALLDSLTATGFIDPAARKKLIDNYSRATLLNINDLALHTKNYLSFDYEKEIEPLDFITREYYGQIPTDKIKKLYELVLQKAAALLNFRYTDLEVHVVKDEIQAEVPGNRQFYIYVKINDILYKEMIKERDLESWINAPNFQFLNHYLEDQLDPRRFYFTTAALFTGYEANYPKTIFFTLLKEKEAELVRNVYLASKSDVCYNGSPGDYSYAVWEYYDLNERLTRTKIADVVDFFLAEQILKKTEKKSREQLVAAWRERNPVSLSNMLLELPNAFTSGLSNTVEGFLYDLNTRLKELQTTDQDYLTDYAHSRIPVNGQPDQEKLVLTFQCGQKKYELELATEEQAWENNKLINIINEALTEAKIPYGVYPLPEDSSYFRQDLHGDNYILIAPEQAAKLISKYGDLFKKKSDGQE</sequence>
<dbReference type="KEGG" id="psty:BFS30_24980"/>
<evidence type="ECO:0008006" key="4">
    <source>
        <dbReference type="Google" id="ProtNLM"/>
    </source>
</evidence>
<evidence type="ECO:0000256" key="1">
    <source>
        <dbReference type="SAM" id="SignalP"/>
    </source>
</evidence>
<feature type="signal peptide" evidence="1">
    <location>
        <begin position="1"/>
        <end position="25"/>
    </location>
</feature>
<dbReference type="EMBL" id="CP017141">
    <property type="protein sequence ID" value="AOM80127.1"/>
    <property type="molecule type" value="Genomic_DNA"/>
</dbReference>
<feature type="chain" id="PRO_5009098986" description="YARHG domain-containing protein" evidence="1">
    <location>
        <begin position="26"/>
        <end position="662"/>
    </location>
</feature>
<protein>
    <recommendedName>
        <fullName evidence="4">YARHG domain-containing protein</fullName>
    </recommendedName>
</protein>